<feature type="region of interest" description="Disordered" evidence="2">
    <location>
        <begin position="1"/>
        <end position="67"/>
    </location>
</feature>
<evidence type="ECO:0000313" key="3">
    <source>
        <dbReference type="EnsemblProtists" id="EOD21122"/>
    </source>
</evidence>
<evidence type="ECO:0000256" key="1">
    <source>
        <dbReference type="ARBA" id="ARBA00022737"/>
    </source>
</evidence>
<feature type="compositionally biased region" description="Gly residues" evidence="2">
    <location>
        <begin position="51"/>
        <end position="65"/>
    </location>
</feature>
<reference evidence="4" key="1">
    <citation type="journal article" date="2013" name="Nature">
        <title>Pan genome of the phytoplankton Emiliania underpins its global distribution.</title>
        <authorList>
            <person name="Read B.A."/>
            <person name="Kegel J."/>
            <person name="Klute M.J."/>
            <person name="Kuo A."/>
            <person name="Lefebvre S.C."/>
            <person name="Maumus F."/>
            <person name="Mayer C."/>
            <person name="Miller J."/>
            <person name="Monier A."/>
            <person name="Salamov A."/>
            <person name="Young J."/>
            <person name="Aguilar M."/>
            <person name="Claverie J.M."/>
            <person name="Frickenhaus S."/>
            <person name="Gonzalez K."/>
            <person name="Herman E.K."/>
            <person name="Lin Y.C."/>
            <person name="Napier J."/>
            <person name="Ogata H."/>
            <person name="Sarno A.F."/>
            <person name="Shmutz J."/>
            <person name="Schroeder D."/>
            <person name="de Vargas C."/>
            <person name="Verret F."/>
            <person name="von Dassow P."/>
            <person name="Valentin K."/>
            <person name="Van de Peer Y."/>
            <person name="Wheeler G."/>
            <person name="Dacks J.B."/>
            <person name="Delwiche C.F."/>
            <person name="Dyhrman S.T."/>
            <person name="Glockner G."/>
            <person name="John U."/>
            <person name="Richards T."/>
            <person name="Worden A.Z."/>
            <person name="Zhang X."/>
            <person name="Grigoriev I.V."/>
            <person name="Allen A.E."/>
            <person name="Bidle K."/>
            <person name="Borodovsky M."/>
            <person name="Bowler C."/>
            <person name="Brownlee C."/>
            <person name="Cock J.M."/>
            <person name="Elias M."/>
            <person name="Gladyshev V.N."/>
            <person name="Groth M."/>
            <person name="Guda C."/>
            <person name="Hadaegh A."/>
            <person name="Iglesias-Rodriguez M.D."/>
            <person name="Jenkins J."/>
            <person name="Jones B.M."/>
            <person name="Lawson T."/>
            <person name="Leese F."/>
            <person name="Lindquist E."/>
            <person name="Lobanov A."/>
            <person name="Lomsadze A."/>
            <person name="Malik S.B."/>
            <person name="Marsh M.E."/>
            <person name="Mackinder L."/>
            <person name="Mock T."/>
            <person name="Mueller-Roeber B."/>
            <person name="Pagarete A."/>
            <person name="Parker M."/>
            <person name="Probert I."/>
            <person name="Quesneville H."/>
            <person name="Raines C."/>
            <person name="Rensing S.A."/>
            <person name="Riano-Pachon D.M."/>
            <person name="Richier S."/>
            <person name="Rokitta S."/>
            <person name="Shiraiwa Y."/>
            <person name="Soanes D.M."/>
            <person name="van der Giezen M."/>
            <person name="Wahlund T.M."/>
            <person name="Williams B."/>
            <person name="Wilson W."/>
            <person name="Wolfe G."/>
            <person name="Wurch L.L."/>
        </authorList>
    </citation>
    <scope>NUCLEOTIDE SEQUENCE</scope>
</reference>
<dbReference type="PaxDb" id="2903-EOD21122"/>
<keyword evidence="1" id="KW-0677">Repeat</keyword>
<accession>A0A0D3JC87</accession>
<dbReference type="SUPFAM" id="SSF82185">
    <property type="entry name" value="Histone H3 K4-specific methyltransferase SET7/9 N-terminal domain"/>
    <property type="match status" value="1"/>
</dbReference>
<sequence length="149" mass="16078">MPVTRRKSRRGSLHRAVTISKGSERRRRWHRGTHPQHRGATRDNPTHNTDRGGGVSGDGGGGKGRGVWRCTNGDVYEGEYKAGLAEGRGVLRCANGDVYDGEYKAGKFRGARRLPVRQRRGGVGLLQAGCPRRRGRHVAGGRAAGEAAA</sequence>
<feature type="compositionally biased region" description="Basic and acidic residues" evidence="2">
    <location>
        <begin position="40"/>
        <end position="50"/>
    </location>
</feature>
<dbReference type="EnsemblProtists" id="EOD21122">
    <property type="protein sequence ID" value="EOD21122"/>
    <property type="gene ID" value="EMIHUDRAFT_78409"/>
</dbReference>
<evidence type="ECO:0000313" key="4">
    <source>
        <dbReference type="Proteomes" id="UP000013827"/>
    </source>
</evidence>
<name>A0A0D3JC87_EMIH1</name>
<proteinExistence type="predicted"/>
<dbReference type="Gene3D" id="2.20.110.10">
    <property type="entry name" value="Histone H3 K4-specific methyltransferase SET7/9 N-terminal domain"/>
    <property type="match status" value="1"/>
</dbReference>
<dbReference type="InterPro" id="IPR003409">
    <property type="entry name" value="MORN"/>
</dbReference>
<evidence type="ECO:0008006" key="5">
    <source>
        <dbReference type="Google" id="ProtNLM"/>
    </source>
</evidence>
<dbReference type="HOGENOM" id="CLU_1753117_0_0_1"/>
<dbReference type="RefSeq" id="XP_005773551.1">
    <property type="nucleotide sequence ID" value="XM_005773494.1"/>
</dbReference>
<evidence type="ECO:0000256" key="2">
    <source>
        <dbReference type="SAM" id="MobiDB-lite"/>
    </source>
</evidence>
<dbReference type="GeneID" id="17266669"/>
<dbReference type="AlphaFoldDB" id="A0A0D3JC87"/>
<protein>
    <recommendedName>
        <fullName evidence="5">MORN repeat protein</fullName>
    </recommendedName>
</protein>
<organism evidence="3 4">
    <name type="scientific">Emiliania huxleyi (strain CCMP1516)</name>
    <dbReference type="NCBI Taxonomy" id="280463"/>
    <lineage>
        <taxon>Eukaryota</taxon>
        <taxon>Haptista</taxon>
        <taxon>Haptophyta</taxon>
        <taxon>Prymnesiophyceae</taxon>
        <taxon>Isochrysidales</taxon>
        <taxon>Noelaerhabdaceae</taxon>
        <taxon>Emiliania</taxon>
    </lineage>
</organism>
<reference evidence="3" key="2">
    <citation type="submission" date="2024-10" db="UniProtKB">
        <authorList>
            <consortium name="EnsemblProtists"/>
        </authorList>
    </citation>
    <scope>IDENTIFICATION</scope>
</reference>
<dbReference type="KEGG" id="ehx:EMIHUDRAFT_78409"/>
<dbReference type="Proteomes" id="UP000013827">
    <property type="component" value="Unassembled WGS sequence"/>
</dbReference>
<dbReference type="Pfam" id="PF02493">
    <property type="entry name" value="MORN"/>
    <property type="match status" value="2"/>
</dbReference>
<dbReference type="SMART" id="SM00698">
    <property type="entry name" value="MORN"/>
    <property type="match status" value="2"/>
</dbReference>
<feature type="compositionally biased region" description="Basic residues" evidence="2">
    <location>
        <begin position="24"/>
        <end position="39"/>
    </location>
</feature>
<feature type="compositionally biased region" description="Basic residues" evidence="2">
    <location>
        <begin position="1"/>
        <end position="13"/>
    </location>
</feature>
<keyword evidence="4" id="KW-1185">Reference proteome</keyword>